<dbReference type="AlphaFoldDB" id="A0A2T5YD44"/>
<proteinExistence type="predicted"/>
<evidence type="ECO:0000313" key="2">
    <source>
        <dbReference type="Proteomes" id="UP000244225"/>
    </source>
</evidence>
<protein>
    <submittedName>
        <fullName evidence="1">Uncharacterized protein</fullName>
    </submittedName>
</protein>
<gene>
    <name evidence="1" type="ORF">C8N40_111113</name>
</gene>
<keyword evidence="2" id="KW-1185">Reference proteome</keyword>
<dbReference type="Proteomes" id="UP000244225">
    <property type="component" value="Unassembled WGS sequence"/>
</dbReference>
<dbReference type="RefSeq" id="WP_170114154.1">
    <property type="nucleotide sequence ID" value="NZ_QBKI01000011.1"/>
</dbReference>
<dbReference type="EMBL" id="QBKI01000011">
    <property type="protein sequence ID" value="PTX14448.1"/>
    <property type="molecule type" value="Genomic_DNA"/>
</dbReference>
<accession>A0A2T5YD44</accession>
<comment type="caution">
    <text evidence="1">The sequence shown here is derived from an EMBL/GenBank/DDBJ whole genome shotgun (WGS) entry which is preliminary data.</text>
</comment>
<name>A0A2T5YD44_9BACT</name>
<evidence type="ECO:0000313" key="1">
    <source>
        <dbReference type="EMBL" id="PTX14448.1"/>
    </source>
</evidence>
<sequence>MKDFIRVFLLVFLLALCAALLGHLLDLFMDNAWQKGMLCGWWVGELYRPLSKYLGVVI</sequence>
<reference evidence="1 2" key="1">
    <citation type="submission" date="2018-04" db="EMBL/GenBank/DDBJ databases">
        <title>Genomic Encyclopedia of Archaeal and Bacterial Type Strains, Phase II (KMG-II): from individual species to whole genera.</title>
        <authorList>
            <person name="Goeker M."/>
        </authorList>
    </citation>
    <scope>NUCLEOTIDE SEQUENCE [LARGE SCALE GENOMIC DNA]</scope>
    <source>
        <strain evidence="1 2">DSM 100162</strain>
    </source>
</reference>
<organism evidence="1 2">
    <name type="scientific">Pontibacter mucosus</name>
    <dbReference type="NCBI Taxonomy" id="1649266"/>
    <lineage>
        <taxon>Bacteria</taxon>
        <taxon>Pseudomonadati</taxon>
        <taxon>Bacteroidota</taxon>
        <taxon>Cytophagia</taxon>
        <taxon>Cytophagales</taxon>
        <taxon>Hymenobacteraceae</taxon>
        <taxon>Pontibacter</taxon>
    </lineage>
</organism>